<dbReference type="InterPro" id="IPR014735">
    <property type="entry name" value="Transposase_Tn5-like_N"/>
</dbReference>
<evidence type="ECO:0000259" key="1">
    <source>
        <dbReference type="Pfam" id="PF14706"/>
    </source>
</evidence>
<sequence>MVLPLQTFGQVNFANAQLGDKRRTNRLVQLADSMARRPSGTLPQKFNSPKDLRAFYRLMDRDQVTHEAILASHREATWHKIKQIRGPVLILHDATELDFTNHKSLSDDMGQIGNGNRRGYIAQNSLAVNPKTRQVIGLCNQVLHHREDAPKDELTAQKRKRESRESRLWLRGADPLANSEKLVDVCDRGADTFEFLEHELASGRRFVIRASHNRAIIPGHGDQGSSDQACYLRNYAASLPPAGHWTLSVTSKVDKKVRVRKGKKKSANRRAREAKMAVSFAPVQIKPPAKKLGEHGNDPLAVWVVRVWEEDPPAGEERLEWFLITNQPVLDFEDAYQVVGWYECRWIIEEYHKGMKTGCSIESPQFTSEERLQPAIALISVVALTLLQMRDASRRWDAKKRKATEVICSDYVSVLSAWRHGQIKPDWSIHDFYYALARLGGHQNRKSDHPPGWQTIWRGWNDLQAMLCGVDAMKIVKRCGQT</sequence>
<accession>A0ABX5XL42</accession>
<dbReference type="Pfam" id="PF14706">
    <property type="entry name" value="Tnp_DNA_bind"/>
    <property type="match status" value="1"/>
</dbReference>
<dbReference type="SUPFAM" id="SSF53098">
    <property type="entry name" value="Ribonuclease H-like"/>
    <property type="match status" value="1"/>
</dbReference>
<proteinExistence type="predicted"/>
<gene>
    <name evidence="2" type="primary">tnpA_1</name>
    <name evidence="2" type="ORF">TBK1r_10260</name>
</gene>
<dbReference type="Gene3D" id="1.10.246.40">
    <property type="entry name" value="Tn5 transposase, domain 1"/>
    <property type="match status" value="1"/>
</dbReference>
<keyword evidence="3" id="KW-1185">Reference proteome</keyword>
<dbReference type="InterPro" id="IPR038215">
    <property type="entry name" value="TN5-like_N_sf"/>
</dbReference>
<dbReference type="EC" id="3.1.-.-" evidence="2"/>
<protein>
    <submittedName>
        <fullName evidence="2">Transposase for transposon Tn5</fullName>
        <ecNumber evidence="2">3.1.-.-</ecNumber>
    </submittedName>
</protein>
<dbReference type="PANTHER" id="PTHR37319">
    <property type="entry name" value="TRANSPOSASE"/>
    <property type="match status" value="1"/>
</dbReference>
<dbReference type="Proteomes" id="UP000318081">
    <property type="component" value="Chromosome"/>
</dbReference>
<dbReference type="Gene3D" id="3.90.350.10">
    <property type="entry name" value="Transposase Inhibitor Protein From Tn5, Chain A, domain 1"/>
    <property type="match status" value="1"/>
</dbReference>
<dbReference type="InterPro" id="IPR047768">
    <property type="entry name" value="Tn5p-like"/>
</dbReference>
<dbReference type="InterPro" id="IPR054836">
    <property type="entry name" value="Tn5_transposase"/>
</dbReference>
<dbReference type="GO" id="GO:0016787">
    <property type="term" value="F:hydrolase activity"/>
    <property type="evidence" value="ECO:0007669"/>
    <property type="project" value="UniProtKB-KW"/>
</dbReference>
<evidence type="ECO:0000313" key="3">
    <source>
        <dbReference type="Proteomes" id="UP000318081"/>
    </source>
</evidence>
<dbReference type="EMBL" id="CP036432">
    <property type="protein sequence ID" value="QDV82101.1"/>
    <property type="molecule type" value="Genomic_DNA"/>
</dbReference>
<keyword evidence="2" id="KW-0378">Hydrolase</keyword>
<dbReference type="InterPro" id="IPR012337">
    <property type="entry name" value="RNaseH-like_sf"/>
</dbReference>
<name>A0ABX5XL42_9BACT</name>
<dbReference type="RefSeq" id="WP_145207789.1">
    <property type="nucleotide sequence ID" value="NZ_CP036432.1"/>
</dbReference>
<dbReference type="InterPro" id="IPR014737">
    <property type="entry name" value="Transposase_Tn5-like_C"/>
</dbReference>
<feature type="domain" description="Transposase Tn5-like N-terminal" evidence="1">
    <location>
        <begin position="10"/>
        <end position="64"/>
    </location>
</feature>
<reference evidence="2 3" key="1">
    <citation type="submission" date="2019-02" db="EMBL/GenBank/DDBJ databases">
        <title>Deep-cultivation of Planctomycetes and their phenomic and genomic characterization uncovers novel biology.</title>
        <authorList>
            <person name="Wiegand S."/>
            <person name="Jogler M."/>
            <person name="Boedeker C."/>
            <person name="Pinto D."/>
            <person name="Vollmers J."/>
            <person name="Rivas-Marin E."/>
            <person name="Kohn T."/>
            <person name="Peeters S.H."/>
            <person name="Heuer A."/>
            <person name="Rast P."/>
            <person name="Oberbeckmann S."/>
            <person name="Bunk B."/>
            <person name="Jeske O."/>
            <person name="Meyerdierks A."/>
            <person name="Storesund J.E."/>
            <person name="Kallscheuer N."/>
            <person name="Luecker S."/>
            <person name="Lage O.M."/>
            <person name="Pohl T."/>
            <person name="Merkel B.J."/>
            <person name="Hornburger P."/>
            <person name="Mueller R.-W."/>
            <person name="Bruemmer F."/>
            <person name="Labrenz M."/>
            <person name="Spormann A.M."/>
            <person name="Op den Camp H."/>
            <person name="Overmann J."/>
            <person name="Amann R."/>
            <person name="Jetten M.S.M."/>
            <person name="Mascher T."/>
            <person name="Medema M.H."/>
            <person name="Devos D.P."/>
            <person name="Kaster A.-K."/>
            <person name="Ovreas L."/>
            <person name="Rohde M."/>
            <person name="Galperin M.Y."/>
            <person name="Jogler C."/>
        </authorList>
    </citation>
    <scope>NUCLEOTIDE SEQUENCE [LARGE SCALE GENOMIC DNA]</scope>
    <source>
        <strain evidence="2 3">TBK1r</strain>
    </source>
</reference>
<organism evidence="2 3">
    <name type="scientific">Stieleria magnilauensis</name>
    <dbReference type="NCBI Taxonomy" id="2527963"/>
    <lineage>
        <taxon>Bacteria</taxon>
        <taxon>Pseudomonadati</taxon>
        <taxon>Planctomycetota</taxon>
        <taxon>Planctomycetia</taxon>
        <taxon>Pirellulales</taxon>
        <taxon>Pirellulaceae</taxon>
        <taxon>Stieleria</taxon>
    </lineage>
</organism>
<dbReference type="Gene3D" id="1.10.740.10">
    <property type="entry name" value="Transferase Inhibitor Protein From Tn5, Chain"/>
    <property type="match status" value="1"/>
</dbReference>
<dbReference type="PANTHER" id="PTHR37319:SF1">
    <property type="entry name" value="TRANSPOSASE TN5 DIMERISATION DOMAIN-CONTAINING PROTEIN"/>
    <property type="match status" value="1"/>
</dbReference>
<evidence type="ECO:0000313" key="2">
    <source>
        <dbReference type="EMBL" id="QDV82101.1"/>
    </source>
</evidence>
<dbReference type="NCBIfam" id="NF033590">
    <property type="entry name" value="transpos_IS4_3"/>
    <property type="match status" value="1"/>
</dbReference>